<keyword evidence="2" id="KW-0472">Membrane</keyword>
<dbReference type="AlphaFoldDB" id="A0A841B4M2"/>
<feature type="transmembrane region" description="Helical" evidence="2">
    <location>
        <begin position="756"/>
        <end position="775"/>
    </location>
</feature>
<reference evidence="4 5" key="1">
    <citation type="submission" date="2020-08" db="EMBL/GenBank/DDBJ databases">
        <title>Sequencing the genomes of 1000 actinobacteria strains.</title>
        <authorList>
            <person name="Klenk H.-P."/>
        </authorList>
    </citation>
    <scope>NUCLEOTIDE SEQUENCE [LARGE SCALE GENOMIC DNA]</scope>
    <source>
        <strain evidence="4 5">DSM 45272</strain>
    </source>
</reference>
<dbReference type="EMBL" id="JACHMX010000001">
    <property type="protein sequence ID" value="MBB5855969.1"/>
    <property type="molecule type" value="Genomic_DNA"/>
</dbReference>
<keyword evidence="5" id="KW-1185">Reference proteome</keyword>
<feature type="compositionally biased region" description="Low complexity" evidence="1">
    <location>
        <begin position="681"/>
        <end position="700"/>
    </location>
</feature>
<feature type="region of interest" description="Disordered" evidence="1">
    <location>
        <begin position="645"/>
        <end position="700"/>
    </location>
</feature>
<evidence type="ECO:0000313" key="5">
    <source>
        <dbReference type="Proteomes" id="UP000580861"/>
    </source>
</evidence>
<evidence type="ECO:0000313" key="4">
    <source>
        <dbReference type="EMBL" id="MBB5855969.1"/>
    </source>
</evidence>
<sequence>MFFVRARQVGILLICGVLMVTGVSVPAAQAQAPANPPYTLKTEPAELTAARNGDPVRITVSGLASGAQASLKVCPKVLPDNLIKVAGKPPWARDNTVSARVKAYCGELKDEFIANPAHMDSATGRRSSRTGDIVIDTQIPLGASTPKPIIWDPQYTTFNKNAEGQADKPPAVSWADNPDVVDPATGAKTRRKYSFRCDERNPCSVAVTITAKNADGAFVTWIDSSIEFTPTQQEIGVKGCKGAGQNTISASMPERLGRAAVAWNQALCAPTQAEQPANIVSETENAGLTAFDKGTSDLVITGSGSTLASQTVRDRQYIPVGINAAVVAAVGWSPTDSDDNGNSLNAKFNGTLRFTHDEVANMLTKGGQQPDLDGRGGIFRNGSPLVGRNPGLAAVTRENETNAASARAGAESLDFFGVTGESGPGTVPLTLSKALAVAAPTAWVFPKKGEKYFGELDGKSPGVISDLNVLDPGALSLHNVDAKTGQLAVRKTVQNGVVGTGFVCTGGCMSWVITDLATARAYGWAPVALPDGKGNFVAPTKESLQLAADSMTVGADGTVQPGTVTKDGAYPLTFVEYLAAPVNPLIDATCKPMTAKQAQLKAVADMAAGYGQALLPPGMTPLSPGLAAAAPVRAAKIGTGTVKDACQEREEAKNPPPAGGSGATPVANSSLTGPSGGPGSTAGTSGTAAATGPAPAATPTPESVLAAKNLAESIDIPKFAGAGVLGALIPLVALVILATLPSATAYVAAGRPVPRWLVVALAEIGAAFAMLFGLLRRNSAGGAA</sequence>
<gene>
    <name evidence="4" type="ORF">HDA45_006056</name>
</gene>
<comment type="caution">
    <text evidence="4">The sequence shown here is derived from an EMBL/GenBank/DDBJ whole genome shotgun (WGS) entry which is preliminary data.</text>
</comment>
<organism evidence="4 5">
    <name type="scientific">Amycolatopsis umgeniensis</name>
    <dbReference type="NCBI Taxonomy" id="336628"/>
    <lineage>
        <taxon>Bacteria</taxon>
        <taxon>Bacillati</taxon>
        <taxon>Actinomycetota</taxon>
        <taxon>Actinomycetes</taxon>
        <taxon>Pseudonocardiales</taxon>
        <taxon>Pseudonocardiaceae</taxon>
        <taxon>Amycolatopsis</taxon>
    </lineage>
</organism>
<keyword evidence="2" id="KW-1133">Transmembrane helix</keyword>
<keyword evidence="3" id="KW-0732">Signal</keyword>
<name>A0A841B4M2_9PSEU</name>
<proteinExistence type="predicted"/>
<protein>
    <submittedName>
        <fullName evidence="4">Uncharacterized protein</fullName>
    </submittedName>
</protein>
<evidence type="ECO:0000256" key="2">
    <source>
        <dbReference type="SAM" id="Phobius"/>
    </source>
</evidence>
<feature type="chain" id="PRO_5032390666" evidence="3">
    <location>
        <begin position="31"/>
        <end position="784"/>
    </location>
</feature>
<evidence type="ECO:0000256" key="1">
    <source>
        <dbReference type="SAM" id="MobiDB-lite"/>
    </source>
</evidence>
<feature type="transmembrane region" description="Helical" evidence="2">
    <location>
        <begin position="719"/>
        <end position="749"/>
    </location>
</feature>
<dbReference type="Proteomes" id="UP000580861">
    <property type="component" value="Unassembled WGS sequence"/>
</dbReference>
<feature type="signal peptide" evidence="3">
    <location>
        <begin position="1"/>
        <end position="30"/>
    </location>
</feature>
<dbReference type="Gene3D" id="3.40.190.10">
    <property type="entry name" value="Periplasmic binding protein-like II"/>
    <property type="match status" value="2"/>
</dbReference>
<evidence type="ECO:0000256" key="3">
    <source>
        <dbReference type="SAM" id="SignalP"/>
    </source>
</evidence>
<accession>A0A841B4M2</accession>
<keyword evidence="2" id="KW-0812">Transmembrane</keyword>
<dbReference type="RefSeq" id="WP_184901050.1">
    <property type="nucleotide sequence ID" value="NZ_JACHMX010000001.1"/>
</dbReference>